<dbReference type="EMBL" id="CP035282">
    <property type="protein sequence ID" value="QAT62917.1"/>
    <property type="molecule type" value="Genomic_DNA"/>
</dbReference>
<feature type="transmembrane region" description="Helical" evidence="1">
    <location>
        <begin position="140"/>
        <end position="163"/>
    </location>
</feature>
<dbReference type="Proteomes" id="UP000287969">
    <property type="component" value="Chromosome"/>
</dbReference>
<dbReference type="RefSeq" id="WP_128753175.1">
    <property type="nucleotide sequence ID" value="NZ_CP035282.1"/>
</dbReference>
<dbReference type="AlphaFoldDB" id="A0A410QFX8"/>
<keyword evidence="3" id="KW-1185">Reference proteome</keyword>
<feature type="transmembrane region" description="Helical" evidence="1">
    <location>
        <begin position="12"/>
        <end position="30"/>
    </location>
</feature>
<organism evidence="2 3">
    <name type="scientific">Acidilutibacter cellobiosedens</name>
    <dbReference type="NCBI Taxonomy" id="2507161"/>
    <lineage>
        <taxon>Bacteria</taxon>
        <taxon>Bacillati</taxon>
        <taxon>Bacillota</taxon>
        <taxon>Tissierellia</taxon>
        <taxon>Tissierellales</taxon>
        <taxon>Acidilutibacteraceae</taxon>
        <taxon>Acidilutibacter</taxon>
    </lineage>
</organism>
<evidence type="ECO:0000313" key="2">
    <source>
        <dbReference type="EMBL" id="QAT62917.1"/>
    </source>
</evidence>
<evidence type="ECO:0008006" key="4">
    <source>
        <dbReference type="Google" id="ProtNLM"/>
    </source>
</evidence>
<feature type="transmembrane region" description="Helical" evidence="1">
    <location>
        <begin position="42"/>
        <end position="65"/>
    </location>
</feature>
<keyword evidence="1" id="KW-0472">Membrane</keyword>
<evidence type="ECO:0000256" key="1">
    <source>
        <dbReference type="SAM" id="Phobius"/>
    </source>
</evidence>
<feature type="transmembrane region" description="Helical" evidence="1">
    <location>
        <begin position="77"/>
        <end position="96"/>
    </location>
</feature>
<evidence type="ECO:0000313" key="3">
    <source>
        <dbReference type="Proteomes" id="UP000287969"/>
    </source>
</evidence>
<dbReference type="OrthoDB" id="9810836at2"/>
<proteinExistence type="predicted"/>
<keyword evidence="1" id="KW-0812">Transmembrane</keyword>
<feature type="transmembrane region" description="Helical" evidence="1">
    <location>
        <begin position="175"/>
        <end position="193"/>
    </location>
</feature>
<feature type="transmembrane region" description="Helical" evidence="1">
    <location>
        <begin position="102"/>
        <end position="119"/>
    </location>
</feature>
<sequence length="195" mass="21760">MTKKEKIAKIIRTVTVPPVMVCILLIILYFTKDGIISGHTELIISILLLGIVPLLSYPLSMLIPAWKRKGREGQRSLAFILNFVGYLAALVYGLAAHVTRDMMLIYLTYFISVFVLTIFNKLIKIRASGHSCCITGPLVLMVYFIGWKSVLPCAVLFVFIIWASLTLKRHMPKDLAWGGVTAVIAFAVSMLLTEI</sequence>
<accession>A0A410QFX8</accession>
<keyword evidence="1" id="KW-1133">Transmembrane helix</keyword>
<name>A0A410QFX8_9FIRM</name>
<dbReference type="KEGG" id="spoa:EQM13_15745"/>
<gene>
    <name evidence="2" type="ORF">EQM13_15745</name>
</gene>
<protein>
    <recommendedName>
        <fullName evidence="4">PAP2 superfamily protein</fullName>
    </recommendedName>
</protein>
<reference evidence="3" key="1">
    <citation type="submission" date="2019-01" db="EMBL/GenBank/DDBJ databases">
        <title>Draft genomes of a novel of Sporanaerobacter strains.</title>
        <authorList>
            <person name="Ma S."/>
        </authorList>
    </citation>
    <scope>NUCLEOTIDE SEQUENCE [LARGE SCALE GENOMIC DNA]</scope>
    <source>
        <strain evidence="3">NJN-17</strain>
    </source>
</reference>